<dbReference type="GO" id="GO:0005524">
    <property type="term" value="F:ATP binding"/>
    <property type="evidence" value="ECO:0007669"/>
    <property type="project" value="InterPro"/>
</dbReference>
<dbReference type="OrthoDB" id="2314769at2759"/>
<dbReference type="Pfam" id="PF08238">
    <property type="entry name" value="Sel1"/>
    <property type="match status" value="2"/>
</dbReference>
<dbReference type="Gene3D" id="1.20.930.20">
    <property type="entry name" value="Adaptor protein Cbl, N-terminal domain"/>
    <property type="match status" value="1"/>
</dbReference>
<organism evidence="2 4">
    <name type="scientific">Rhizophagus clarus</name>
    <dbReference type="NCBI Taxonomy" id="94130"/>
    <lineage>
        <taxon>Eukaryota</taxon>
        <taxon>Fungi</taxon>
        <taxon>Fungi incertae sedis</taxon>
        <taxon>Mucoromycota</taxon>
        <taxon>Glomeromycotina</taxon>
        <taxon>Glomeromycetes</taxon>
        <taxon>Glomerales</taxon>
        <taxon>Glomeraceae</taxon>
        <taxon>Rhizophagus</taxon>
    </lineage>
</organism>
<dbReference type="InterPro" id="IPR001245">
    <property type="entry name" value="Ser-Thr/Tyr_kinase_cat_dom"/>
</dbReference>
<dbReference type="PANTHER" id="PTHR44329">
    <property type="entry name" value="SERINE/THREONINE-PROTEIN KINASE TNNI3K-RELATED"/>
    <property type="match status" value="1"/>
</dbReference>
<reference evidence="2 4" key="1">
    <citation type="submission" date="2017-11" db="EMBL/GenBank/DDBJ databases">
        <title>The genome of Rhizophagus clarus HR1 reveals common genetic basis of auxotrophy among arbuscular mycorrhizal fungi.</title>
        <authorList>
            <person name="Kobayashi Y."/>
        </authorList>
    </citation>
    <scope>NUCLEOTIDE SEQUENCE [LARGE SCALE GENOMIC DNA]</scope>
    <source>
        <strain evidence="2 4">HR1</strain>
    </source>
</reference>
<dbReference type="GO" id="GO:0007166">
    <property type="term" value="P:cell surface receptor signaling pathway"/>
    <property type="evidence" value="ECO:0007669"/>
    <property type="project" value="InterPro"/>
</dbReference>
<dbReference type="InterPro" id="IPR006597">
    <property type="entry name" value="Sel1-like"/>
</dbReference>
<dbReference type="Gene3D" id="1.25.40.10">
    <property type="entry name" value="Tetratricopeptide repeat domain"/>
    <property type="match status" value="1"/>
</dbReference>
<proteinExistence type="predicted"/>
<sequence>MPNLQDTLQAAPEILNGTIEVTKSVVELGSKLDVAKGALQVIGNAADSITPFIPLISVATTLISEVISIYQTAEYNKKIISALYDRTKLAEFAVDTLQRRKKYYEDNFKRQDWYDAFNRFVDVLKDIKTFAKEISTIRGYQKYLKSYSIKDKFQELSTKYDVVMKDLNFTMAISNEEQRRYDNDCLMEDVAEMKEFFKKIDGGIVDNNQTMNTVIEELRLMRMSLESGKGPETKPKQITQSELMDPSIPDESDCRGSVKKVVRKCYRTTINVACVPFVLNESEPEERKKKDKQLAILSKLSECTNILKFYGLTNLDGINHLVVEWAQYGNLRDTYEAYDIPWTRKIHIAADICRAITFLHSAEIYHHDLRCENVMLTDHLEPKLAKFDYARGQGASTSYIGDMMKIIHWLCPEKMIDKSSRYNAKCEIFSFGMLLWELTFEKTPYQGWDIDKIQKHVIQGKREKITFGPAANERELDIQQGLEYVIKEAWKQRPQDRIPLLNLFNTLERLQSKYKNVVEQELGLLPQKTLDLDGTGTPQISQISDADVEMELPECEDFTLGFEIDIVIPLEEGIKAHKNREYEKAWECFKYHAENKNAYAKHWMAYYLWEGKHVGQNQVEAAKLFKEAADNGIHDAQLRYAFTLQKSLGKKKERDEFIKYLTMSADDGGNSTAQFNLGDVYYNGKLGIPKNVEKGINYLKLSALQGQPNAIKLLKTLNIDFTTEPKH</sequence>
<dbReference type="EMBL" id="BEXD01000084">
    <property type="protein sequence ID" value="GBB84099.1"/>
    <property type="molecule type" value="Genomic_DNA"/>
</dbReference>
<comment type="caution">
    <text evidence="2">The sequence shown here is derived from an EMBL/GenBank/DDBJ whole genome shotgun (WGS) entry which is preliminary data.</text>
</comment>
<reference evidence="3" key="2">
    <citation type="submission" date="2019-10" db="EMBL/GenBank/DDBJ databases">
        <title>Conservation and host-specific expression of non-tandemly repeated heterogenous ribosome RNA gene in arbuscular mycorrhizal fungi.</title>
        <authorList>
            <person name="Maeda T."/>
            <person name="Kobayashi Y."/>
            <person name="Nakagawa T."/>
            <person name="Ezawa T."/>
            <person name="Yamaguchi K."/>
            <person name="Bino T."/>
            <person name="Nishimoto Y."/>
            <person name="Shigenobu S."/>
            <person name="Kawaguchi M."/>
        </authorList>
    </citation>
    <scope>NUCLEOTIDE SEQUENCE</scope>
    <source>
        <strain evidence="3">HR1</strain>
    </source>
</reference>
<dbReference type="EMBL" id="BLAL01000201">
    <property type="protein sequence ID" value="GES91396.1"/>
    <property type="molecule type" value="Genomic_DNA"/>
</dbReference>
<feature type="domain" description="Protein kinase" evidence="1">
    <location>
        <begin position="221"/>
        <end position="510"/>
    </location>
</feature>
<evidence type="ECO:0000313" key="4">
    <source>
        <dbReference type="Proteomes" id="UP000247702"/>
    </source>
</evidence>
<dbReference type="SUPFAM" id="SSF81901">
    <property type="entry name" value="HCP-like"/>
    <property type="match status" value="1"/>
</dbReference>
<evidence type="ECO:0000259" key="1">
    <source>
        <dbReference type="PROSITE" id="PS50011"/>
    </source>
</evidence>
<dbReference type="Proteomes" id="UP000615446">
    <property type="component" value="Unassembled WGS sequence"/>
</dbReference>
<dbReference type="InterPro" id="IPR011009">
    <property type="entry name" value="Kinase-like_dom_sf"/>
</dbReference>
<evidence type="ECO:0000313" key="3">
    <source>
        <dbReference type="EMBL" id="GES91396.1"/>
    </source>
</evidence>
<dbReference type="InterPro" id="IPR059179">
    <property type="entry name" value="MLKL-like_MCAfunc"/>
</dbReference>
<name>A0A2Z6QEG9_9GLOM</name>
<dbReference type="SMART" id="SM00671">
    <property type="entry name" value="SEL1"/>
    <property type="match status" value="3"/>
</dbReference>
<dbReference type="GO" id="GO:0004674">
    <property type="term" value="F:protein serine/threonine kinase activity"/>
    <property type="evidence" value="ECO:0007669"/>
    <property type="project" value="TreeGrafter"/>
</dbReference>
<protein>
    <submittedName>
        <fullName evidence="3">Kinase-like domain-containing protein</fullName>
    </submittedName>
</protein>
<dbReference type="InterPro" id="IPR008266">
    <property type="entry name" value="Tyr_kinase_AS"/>
</dbReference>
<dbReference type="InterPro" id="IPR011990">
    <property type="entry name" value="TPR-like_helical_dom_sf"/>
</dbReference>
<dbReference type="InterPro" id="IPR051681">
    <property type="entry name" value="Ser/Thr_Kinases-Pseudokinases"/>
</dbReference>
<keyword evidence="4" id="KW-1185">Reference proteome</keyword>
<evidence type="ECO:0000313" key="2">
    <source>
        <dbReference type="EMBL" id="GBB84099.1"/>
    </source>
</evidence>
<accession>A0A2Z6QEG9</accession>
<dbReference type="SUPFAM" id="SSF56112">
    <property type="entry name" value="Protein kinase-like (PK-like)"/>
    <property type="match status" value="1"/>
</dbReference>
<dbReference type="PROSITE" id="PS50011">
    <property type="entry name" value="PROTEIN_KINASE_DOM"/>
    <property type="match status" value="1"/>
</dbReference>
<dbReference type="Pfam" id="PF07714">
    <property type="entry name" value="PK_Tyr_Ser-Thr"/>
    <property type="match status" value="1"/>
</dbReference>
<dbReference type="Gene3D" id="1.10.510.10">
    <property type="entry name" value="Transferase(Phosphotransferase) domain 1"/>
    <property type="match status" value="1"/>
</dbReference>
<dbReference type="InterPro" id="IPR036537">
    <property type="entry name" value="Adaptor_Cbl_N_dom_sf"/>
</dbReference>
<dbReference type="CDD" id="cd21037">
    <property type="entry name" value="MLKL_NTD"/>
    <property type="match status" value="1"/>
</dbReference>
<dbReference type="Proteomes" id="UP000247702">
    <property type="component" value="Unassembled WGS sequence"/>
</dbReference>
<dbReference type="PROSITE" id="PS00109">
    <property type="entry name" value="PROTEIN_KINASE_TYR"/>
    <property type="match status" value="1"/>
</dbReference>
<keyword evidence="3" id="KW-0808">Transferase</keyword>
<keyword evidence="3" id="KW-0418">Kinase</keyword>
<dbReference type="InterPro" id="IPR000719">
    <property type="entry name" value="Prot_kinase_dom"/>
</dbReference>
<dbReference type="AlphaFoldDB" id="A0A2Z6QEG9"/>
<gene>
    <name evidence="3" type="ORF">RCL2_001821500</name>
    <name evidence="2" type="ORF">RclHR1_10730002</name>
</gene>